<dbReference type="EMBL" id="LLXI01002482">
    <property type="protein sequence ID" value="PKY57238.1"/>
    <property type="molecule type" value="Genomic_DNA"/>
</dbReference>
<gene>
    <name evidence="1" type="ORF">RhiirA4_478176</name>
</gene>
<comment type="caution">
    <text evidence="1">The sequence shown here is derived from an EMBL/GenBank/DDBJ whole genome shotgun (WGS) entry which is preliminary data.</text>
</comment>
<sequence>MADAEASKGLDILPISINLKLIPDAIMVPMWDSIGPIDKDIRKFCKNITEAKIFDSFTNNSKLQTFFARHSLSEINWTFTKLWLAHNETNSIYSSEKSKKDAFKLKSLNHILPCGDVLSAHYPSLYNPDILPIKCPICKTTDDSNQHLDQSHLIYLIIHNVVPDHLVTLIHTHTRNFKLTKSFVMDFMTHIQQYFYTSIWCRHTESMVAWEKHTGIHAKKTKMRRAKRRAQNKKKFQRLPTSNVLPLKRLRNHHLPCNFAKFYDARGHYDDRLRINYFQCDNNSDLHVPRWIILTS</sequence>
<dbReference type="VEuPathDB" id="FungiDB:FUN_011957"/>
<dbReference type="AlphaFoldDB" id="A0A2I1HED6"/>
<dbReference type="VEuPathDB" id="FungiDB:RhiirFUN_016524"/>
<dbReference type="VEuPathDB" id="FungiDB:RhiirA1_470676"/>
<keyword evidence="2" id="KW-1185">Reference proteome</keyword>
<organism evidence="1 2">
    <name type="scientific">Rhizophagus irregularis</name>
    <dbReference type="NCBI Taxonomy" id="588596"/>
    <lineage>
        <taxon>Eukaryota</taxon>
        <taxon>Fungi</taxon>
        <taxon>Fungi incertae sedis</taxon>
        <taxon>Mucoromycota</taxon>
        <taxon>Glomeromycotina</taxon>
        <taxon>Glomeromycetes</taxon>
        <taxon>Glomerales</taxon>
        <taxon>Glomeraceae</taxon>
        <taxon>Rhizophagus</taxon>
    </lineage>
</organism>
<dbReference type="Proteomes" id="UP000234323">
    <property type="component" value="Unassembled WGS sequence"/>
</dbReference>
<reference evidence="1 2" key="1">
    <citation type="submission" date="2015-10" db="EMBL/GenBank/DDBJ databases">
        <title>Genome analyses suggest a sexual origin of heterokaryosis in a supposedly ancient asexual fungus.</title>
        <authorList>
            <person name="Ropars J."/>
            <person name="Sedzielewska K."/>
            <person name="Noel J."/>
            <person name="Charron P."/>
            <person name="Farinelli L."/>
            <person name="Marton T."/>
            <person name="Kruger M."/>
            <person name="Pelin A."/>
            <person name="Brachmann A."/>
            <person name="Corradi N."/>
        </authorList>
    </citation>
    <scope>NUCLEOTIDE SEQUENCE [LARGE SCALE GENOMIC DNA]</scope>
    <source>
        <strain evidence="1 2">A4</strain>
    </source>
</reference>
<protein>
    <submittedName>
        <fullName evidence="1">Uncharacterized protein</fullName>
    </submittedName>
</protein>
<name>A0A2I1HED6_9GLOM</name>
<evidence type="ECO:0000313" key="2">
    <source>
        <dbReference type="Proteomes" id="UP000234323"/>
    </source>
</evidence>
<accession>A0A2I1HED6</accession>
<proteinExistence type="predicted"/>
<evidence type="ECO:0000313" key="1">
    <source>
        <dbReference type="EMBL" id="PKY57238.1"/>
    </source>
</evidence>